<dbReference type="Gene3D" id="3.40.50.150">
    <property type="entry name" value="Vaccinia Virus protein VP39"/>
    <property type="match status" value="1"/>
</dbReference>
<dbReference type="Gene3D" id="3.30.2130.30">
    <property type="match status" value="1"/>
</dbReference>
<evidence type="ECO:0000256" key="2">
    <source>
        <dbReference type="ARBA" id="ARBA00022679"/>
    </source>
</evidence>
<comment type="caution">
    <text evidence="4">The sequence shown here is derived from an EMBL/GenBank/DDBJ whole genome shotgun (WGS) entry which is preliminary data.</text>
</comment>
<keyword evidence="1" id="KW-0489">Methyltransferase</keyword>
<dbReference type="SUPFAM" id="SSF53335">
    <property type="entry name" value="S-adenosyl-L-methionine-dependent methyltransferases"/>
    <property type="match status" value="1"/>
</dbReference>
<evidence type="ECO:0000313" key="5">
    <source>
        <dbReference type="Proteomes" id="UP001165085"/>
    </source>
</evidence>
<keyword evidence="5" id="KW-1185">Reference proteome</keyword>
<reference evidence="5" key="1">
    <citation type="journal article" date="2023" name="Commun. Biol.">
        <title>Genome analysis of Parmales, the sister group of diatoms, reveals the evolutionary specialization of diatoms from phago-mixotrophs to photoautotrophs.</title>
        <authorList>
            <person name="Ban H."/>
            <person name="Sato S."/>
            <person name="Yoshikawa S."/>
            <person name="Yamada K."/>
            <person name="Nakamura Y."/>
            <person name="Ichinomiya M."/>
            <person name="Sato N."/>
            <person name="Blanc-Mathieu R."/>
            <person name="Endo H."/>
            <person name="Kuwata A."/>
            <person name="Ogata H."/>
        </authorList>
    </citation>
    <scope>NUCLEOTIDE SEQUENCE [LARGE SCALE GENOMIC DNA]</scope>
    <source>
        <strain evidence="5">NIES 3701</strain>
    </source>
</reference>
<dbReference type="GO" id="GO:0070043">
    <property type="term" value="F:rRNA (guanine-N7-)-methyltransferase activity"/>
    <property type="evidence" value="ECO:0007669"/>
    <property type="project" value="TreeGrafter"/>
</dbReference>
<dbReference type="InterPro" id="IPR029063">
    <property type="entry name" value="SAM-dependent_MTases_sf"/>
</dbReference>
<evidence type="ECO:0000259" key="3">
    <source>
        <dbReference type="Pfam" id="PF01170"/>
    </source>
</evidence>
<proteinExistence type="predicted"/>
<dbReference type="CDD" id="cd11715">
    <property type="entry name" value="THUMP_AdoMetMT"/>
    <property type="match status" value="1"/>
</dbReference>
<dbReference type="GO" id="GO:0008990">
    <property type="term" value="F:rRNA (guanine-N2-)-methyltransferase activity"/>
    <property type="evidence" value="ECO:0007669"/>
    <property type="project" value="TreeGrafter"/>
</dbReference>
<organism evidence="4 5">
    <name type="scientific">Triparma strigata</name>
    <dbReference type="NCBI Taxonomy" id="1606541"/>
    <lineage>
        <taxon>Eukaryota</taxon>
        <taxon>Sar</taxon>
        <taxon>Stramenopiles</taxon>
        <taxon>Ochrophyta</taxon>
        <taxon>Bolidophyceae</taxon>
        <taxon>Parmales</taxon>
        <taxon>Triparmaceae</taxon>
        <taxon>Triparma</taxon>
    </lineage>
</organism>
<evidence type="ECO:0000256" key="1">
    <source>
        <dbReference type="ARBA" id="ARBA00022603"/>
    </source>
</evidence>
<accession>A0A9W7B7U1</accession>
<dbReference type="Proteomes" id="UP001165085">
    <property type="component" value="Unassembled WGS sequence"/>
</dbReference>
<dbReference type="GO" id="GO:0003676">
    <property type="term" value="F:nucleic acid binding"/>
    <property type="evidence" value="ECO:0007669"/>
    <property type="project" value="InterPro"/>
</dbReference>
<dbReference type="PANTHER" id="PTHR47313:SF1">
    <property type="entry name" value="RIBOSOMAL RNA LARGE SUBUNIT METHYLTRANSFERASE K_L"/>
    <property type="match status" value="1"/>
</dbReference>
<dbReference type="OrthoDB" id="416496at2759"/>
<dbReference type="PANTHER" id="PTHR47313">
    <property type="entry name" value="RIBOSOMAL RNA LARGE SUBUNIT METHYLTRANSFERASE K/L"/>
    <property type="match status" value="1"/>
</dbReference>
<gene>
    <name evidence="4" type="ORF">TrST_g618</name>
</gene>
<dbReference type="Pfam" id="PF01170">
    <property type="entry name" value="UPF0020"/>
    <property type="match status" value="1"/>
</dbReference>
<dbReference type="InterPro" id="IPR053943">
    <property type="entry name" value="RlmKL-like_Mtase_CS"/>
</dbReference>
<protein>
    <recommendedName>
        <fullName evidence="3">Ribosomal RNA large subunit methyltransferase K/L-like methyltransferase domain-containing protein</fullName>
    </recommendedName>
</protein>
<dbReference type="EMBL" id="BRXY01000277">
    <property type="protein sequence ID" value="GMH83040.1"/>
    <property type="molecule type" value="Genomic_DNA"/>
</dbReference>
<evidence type="ECO:0000313" key="4">
    <source>
        <dbReference type="EMBL" id="GMH83040.1"/>
    </source>
</evidence>
<dbReference type="PROSITE" id="PS01261">
    <property type="entry name" value="UPF0020"/>
    <property type="match status" value="1"/>
</dbReference>
<dbReference type="PROSITE" id="PS00092">
    <property type="entry name" value="N6_MTASE"/>
    <property type="match status" value="1"/>
</dbReference>
<name>A0A9W7B7U1_9STRA</name>
<dbReference type="GO" id="GO:0043527">
    <property type="term" value="C:tRNA methyltransferase complex"/>
    <property type="evidence" value="ECO:0007669"/>
    <property type="project" value="UniProtKB-ARBA"/>
</dbReference>
<feature type="domain" description="Ribosomal RNA large subunit methyltransferase K/L-like methyltransferase" evidence="3">
    <location>
        <begin position="150"/>
        <end position="333"/>
    </location>
</feature>
<keyword evidence="2" id="KW-0808">Transferase</keyword>
<dbReference type="AlphaFoldDB" id="A0A9W7B7U1"/>
<dbReference type="InterPro" id="IPR000241">
    <property type="entry name" value="RlmKL-like_Mtase"/>
</dbReference>
<sequence length="357" mass="39720">MIGREHLTGAKHVGGVEVSGRKGMTMRRLLHLSTLPIASLVLLRLSTYRSVYSTQQLTSLVRSSKSEWKTFLNLTNTSNIKVRATATKSKMNHTQAISDAFKKGLNISYDSSSPSSSPSLLFHIRNDHNKITLSVSTSSSPLYSRPFRTVSVDSGKSPLRGNIASYMCLKTLNKDVKFLVDPFCGSGGVCIEAGVMLRKEVRVKRDLEMKGWKGYDYGVEGSVCELLKGENLDDIKIVGFDRDRGVVEAAKRNAERAGVADFVEFREGVISDLRNEWGEKGVIVSNPPWGKRLDGGGKDLRNLYGRTGEVLRKEFKGWGIGMLTERRLWAQMKVKETSKEERFSYAGVKPSFIRGIV</sequence>
<dbReference type="InterPro" id="IPR002052">
    <property type="entry name" value="DNA_methylase_N6_adenine_CS"/>
</dbReference>